<evidence type="ECO:0000313" key="16">
    <source>
        <dbReference type="Proteomes" id="UP000278807"/>
    </source>
</evidence>
<evidence type="ECO:0000256" key="14">
    <source>
        <dbReference type="RuleBase" id="RU000488"/>
    </source>
</evidence>
<keyword evidence="16" id="KW-1185">Reference proteome</keyword>
<dbReference type="Proteomes" id="UP000278807">
    <property type="component" value="Unassembled WGS sequence"/>
</dbReference>
<dbReference type="PROSITE" id="PS50920">
    <property type="entry name" value="SOLCAR"/>
    <property type="match status" value="3"/>
</dbReference>
<protein>
    <recommendedName>
        <fullName evidence="10">Mitoferrin-1</fullName>
    </recommendedName>
    <alternativeName>
        <fullName evidence="11">Mitochondrial iron transporter 1</fullName>
    </alternativeName>
    <alternativeName>
        <fullName evidence="12">Solute carrier family 25 member 37</fullName>
    </alternativeName>
</protein>
<evidence type="ECO:0000256" key="10">
    <source>
        <dbReference type="ARBA" id="ARBA00040418"/>
    </source>
</evidence>
<dbReference type="OrthoDB" id="43906at2759"/>
<keyword evidence="3 14" id="KW-0813">Transport</keyword>
<feature type="repeat" description="Solcar" evidence="13">
    <location>
        <begin position="108"/>
        <end position="192"/>
    </location>
</feature>
<evidence type="ECO:0000256" key="5">
    <source>
        <dbReference type="ARBA" id="ARBA00022692"/>
    </source>
</evidence>
<evidence type="ECO:0000256" key="4">
    <source>
        <dbReference type="ARBA" id="ARBA00022496"/>
    </source>
</evidence>
<keyword evidence="5 13" id="KW-0812">Transmembrane</keyword>
<evidence type="ECO:0000256" key="6">
    <source>
        <dbReference type="ARBA" id="ARBA00022989"/>
    </source>
</evidence>
<name>A0A0R3T3B1_RODNA</name>
<dbReference type="Pfam" id="PF00153">
    <property type="entry name" value="Mito_carr"/>
    <property type="match status" value="4"/>
</dbReference>
<dbReference type="PANTHER" id="PTHR45758">
    <property type="entry name" value="MITOFERRIN-1-RELATED"/>
    <property type="match status" value="1"/>
</dbReference>
<keyword evidence="8 13" id="KW-0472">Membrane</keyword>
<evidence type="ECO:0000256" key="11">
    <source>
        <dbReference type="ARBA" id="ARBA00041873"/>
    </source>
</evidence>
<dbReference type="EMBL" id="UZAE01000584">
    <property type="protein sequence ID" value="VDN97343.1"/>
    <property type="molecule type" value="Genomic_DNA"/>
</dbReference>
<keyword evidence="6" id="KW-1133">Transmembrane helix</keyword>
<evidence type="ECO:0000256" key="7">
    <source>
        <dbReference type="ARBA" id="ARBA00023128"/>
    </source>
</evidence>
<gene>
    <name evidence="15" type="ORF">HNAJ_LOCUS1484</name>
</gene>
<comment type="subcellular location">
    <subcellularLocation>
        <location evidence="1">Mitochondrion membrane</location>
        <topology evidence="1">Multi-pass membrane protein</topology>
    </subcellularLocation>
</comment>
<dbReference type="WBParaSite" id="HNAJ_0000148601-mRNA-1">
    <property type="protein sequence ID" value="HNAJ_0000148601-mRNA-1"/>
    <property type="gene ID" value="HNAJ_0000148601"/>
</dbReference>
<keyword evidence="4" id="KW-0410">Iron transport</keyword>
<evidence type="ECO:0000256" key="1">
    <source>
        <dbReference type="ARBA" id="ARBA00004225"/>
    </source>
</evidence>
<keyword evidence="4" id="KW-0406">Ion transport</keyword>
<dbReference type="GO" id="GO:0031966">
    <property type="term" value="C:mitochondrial membrane"/>
    <property type="evidence" value="ECO:0007669"/>
    <property type="project" value="UniProtKB-SubCell"/>
</dbReference>
<dbReference type="AlphaFoldDB" id="A0A0R3T3B1"/>
<feature type="repeat" description="Solcar" evidence="13">
    <location>
        <begin position="255"/>
        <end position="344"/>
    </location>
</feature>
<evidence type="ECO:0000256" key="9">
    <source>
        <dbReference type="ARBA" id="ARBA00037061"/>
    </source>
</evidence>
<evidence type="ECO:0000313" key="15">
    <source>
        <dbReference type="EMBL" id="VDN97343.1"/>
    </source>
</evidence>
<dbReference type="PANTHER" id="PTHR45758:SF4">
    <property type="entry name" value="MITOFERRIN-1"/>
    <property type="match status" value="1"/>
</dbReference>
<sequence>MEYEELQGATTAQHMAAGTCAGILEHCVMYPVDLIKTRTQCLQASKSVFSEGLFTQLKNLFFKEGIRQSFRGVDVVVLGAGPAHALYFGVYEHVKKHLESRVHPDSGYNHFAHAISGSCATLAHDAIMTPADAIKQRMQVTSDSRSTSFKCFRTVVKSTGVSTLYRAYFTQLALNVPFQCVHFVTYESLQRKLNPDKQYKPWTHIVSGGIAGGTAAAITTPLDVCKTVLNTQDVVDGKLSVVPTNMNTQAVTTTATVPSANGSSVVASEVSAAVPSKAVTTVTTVVIKSPPQAQVNIRGLFGAIQTVLESQGPLGLFRGMNARVVAILPGTAISWSIYEYFKWMLSRRNGSGASKNPEQQIDTWM</sequence>
<evidence type="ECO:0000256" key="2">
    <source>
        <dbReference type="ARBA" id="ARBA00006375"/>
    </source>
</evidence>
<dbReference type="STRING" id="102285.A0A0R3T3B1"/>
<comment type="function">
    <text evidence="9">Mitochondrial iron transporter that specifically mediates iron uptake in developing erythroid cells, thereby playing an essential role in heme biosynthesis.</text>
</comment>
<evidence type="ECO:0000256" key="3">
    <source>
        <dbReference type="ARBA" id="ARBA00022448"/>
    </source>
</evidence>
<proteinExistence type="inferred from homology"/>
<keyword evidence="4" id="KW-0408">Iron</keyword>
<keyword evidence="7" id="KW-0496">Mitochondrion</keyword>
<evidence type="ECO:0000256" key="12">
    <source>
        <dbReference type="ARBA" id="ARBA00041894"/>
    </source>
</evidence>
<dbReference type="SUPFAM" id="SSF103506">
    <property type="entry name" value="Mitochondrial carrier"/>
    <property type="match status" value="2"/>
</dbReference>
<dbReference type="InterPro" id="IPR018108">
    <property type="entry name" value="MCP_transmembrane"/>
</dbReference>
<comment type="similarity">
    <text evidence="2 14">Belongs to the mitochondrial carrier (TC 2.A.29) family.</text>
</comment>
<evidence type="ECO:0000313" key="17">
    <source>
        <dbReference type="WBParaSite" id="HNAJ_0000148601-mRNA-1"/>
    </source>
</evidence>
<feature type="repeat" description="Solcar" evidence="13">
    <location>
        <begin position="9"/>
        <end position="97"/>
    </location>
</feature>
<dbReference type="InterPro" id="IPR023395">
    <property type="entry name" value="MCP_dom_sf"/>
</dbReference>
<evidence type="ECO:0000256" key="8">
    <source>
        <dbReference type="ARBA" id="ARBA00023136"/>
    </source>
</evidence>
<reference evidence="15 16" key="2">
    <citation type="submission" date="2018-11" db="EMBL/GenBank/DDBJ databases">
        <authorList>
            <consortium name="Pathogen Informatics"/>
        </authorList>
    </citation>
    <scope>NUCLEOTIDE SEQUENCE [LARGE SCALE GENOMIC DNA]</scope>
</reference>
<dbReference type="GO" id="GO:0015093">
    <property type="term" value="F:ferrous iron transmembrane transporter activity"/>
    <property type="evidence" value="ECO:0007669"/>
    <property type="project" value="TreeGrafter"/>
</dbReference>
<dbReference type="Gene3D" id="1.50.40.10">
    <property type="entry name" value="Mitochondrial carrier domain"/>
    <property type="match status" value="2"/>
</dbReference>
<dbReference type="GO" id="GO:0048250">
    <property type="term" value="P:iron import into the mitochondrion"/>
    <property type="evidence" value="ECO:0007669"/>
    <property type="project" value="TreeGrafter"/>
</dbReference>
<reference evidence="17" key="1">
    <citation type="submission" date="2017-02" db="UniProtKB">
        <authorList>
            <consortium name="WormBaseParasite"/>
        </authorList>
    </citation>
    <scope>IDENTIFICATION</scope>
</reference>
<accession>A0A0R3T3B1</accession>
<evidence type="ECO:0000256" key="13">
    <source>
        <dbReference type="PROSITE-ProRule" id="PRU00282"/>
    </source>
</evidence>
<organism evidence="17">
    <name type="scientific">Rodentolepis nana</name>
    <name type="common">Dwarf tapeworm</name>
    <name type="synonym">Hymenolepis nana</name>
    <dbReference type="NCBI Taxonomy" id="102285"/>
    <lineage>
        <taxon>Eukaryota</taxon>
        <taxon>Metazoa</taxon>
        <taxon>Spiralia</taxon>
        <taxon>Lophotrochozoa</taxon>
        <taxon>Platyhelminthes</taxon>
        <taxon>Cestoda</taxon>
        <taxon>Eucestoda</taxon>
        <taxon>Cyclophyllidea</taxon>
        <taxon>Hymenolepididae</taxon>
        <taxon>Rodentolepis</taxon>
    </lineage>
</organism>